<gene>
    <name evidence="2" type="ORF">OOZ53_24775</name>
</gene>
<feature type="chain" id="PRO_5047098066" evidence="1">
    <location>
        <begin position="24"/>
        <end position="164"/>
    </location>
</feature>
<sequence length="164" mass="18340">MTCAPQLLFSLQAFLFVSPYANADTNGISSSFTGLEFDISGVSLDIPAERSLKALNPNFRFKTKHWKDSQNQKVREDIADQSFATGNIMGVREGVRIIVTPWHSGNLIQQVTRQVSIKPDDQKPTIDDFVAATKAKYGEPSQIITKGIFGRQPRHQAKCLLHHR</sequence>
<keyword evidence="3" id="KW-1185">Reference proteome</keyword>
<organism evidence="2 3">
    <name type="scientific">Hoeflea poritis</name>
    <dbReference type="NCBI Taxonomy" id="2993659"/>
    <lineage>
        <taxon>Bacteria</taxon>
        <taxon>Pseudomonadati</taxon>
        <taxon>Pseudomonadota</taxon>
        <taxon>Alphaproteobacteria</taxon>
        <taxon>Hyphomicrobiales</taxon>
        <taxon>Rhizobiaceae</taxon>
        <taxon>Hoeflea</taxon>
    </lineage>
</organism>
<dbReference type="Proteomes" id="UP001148313">
    <property type="component" value="Unassembled WGS sequence"/>
</dbReference>
<evidence type="ECO:0000256" key="1">
    <source>
        <dbReference type="SAM" id="SignalP"/>
    </source>
</evidence>
<protein>
    <submittedName>
        <fullName evidence="2">Uncharacterized protein</fullName>
    </submittedName>
</protein>
<keyword evidence="1" id="KW-0732">Signal</keyword>
<dbReference type="EMBL" id="JAPJZH010000025">
    <property type="protein sequence ID" value="MDA4848594.1"/>
    <property type="molecule type" value="Genomic_DNA"/>
</dbReference>
<feature type="signal peptide" evidence="1">
    <location>
        <begin position="1"/>
        <end position="23"/>
    </location>
</feature>
<evidence type="ECO:0000313" key="3">
    <source>
        <dbReference type="Proteomes" id="UP001148313"/>
    </source>
</evidence>
<name>A0ABT4VV67_9HYPH</name>
<accession>A0ABT4VV67</accession>
<dbReference type="RefSeq" id="WP_271092478.1">
    <property type="nucleotide sequence ID" value="NZ_JAPJZH010000025.1"/>
</dbReference>
<reference evidence="2" key="1">
    <citation type="submission" date="2022-11" db="EMBL/GenBank/DDBJ databases">
        <title>Hoeflea poritis sp. nov., isolated from scleractinian coral Porites lutea.</title>
        <authorList>
            <person name="Zhang G."/>
            <person name="Wei Q."/>
            <person name="Cai L."/>
        </authorList>
    </citation>
    <scope>NUCLEOTIDE SEQUENCE</scope>
    <source>
        <strain evidence="2">E7-10</strain>
    </source>
</reference>
<proteinExistence type="predicted"/>
<comment type="caution">
    <text evidence="2">The sequence shown here is derived from an EMBL/GenBank/DDBJ whole genome shotgun (WGS) entry which is preliminary data.</text>
</comment>
<evidence type="ECO:0000313" key="2">
    <source>
        <dbReference type="EMBL" id="MDA4848594.1"/>
    </source>
</evidence>